<keyword evidence="5" id="KW-0479">Metal-binding</keyword>
<dbReference type="GO" id="GO:0005743">
    <property type="term" value="C:mitochondrial inner membrane"/>
    <property type="evidence" value="ECO:0007669"/>
    <property type="project" value="UniProtKB-SubCell"/>
</dbReference>
<feature type="repeat" description="Solcar" evidence="12">
    <location>
        <begin position="133"/>
        <end position="214"/>
    </location>
</feature>
<evidence type="ECO:0000256" key="3">
    <source>
        <dbReference type="ARBA" id="ARBA00022448"/>
    </source>
</evidence>
<dbReference type="PROSITE" id="PS50920">
    <property type="entry name" value="SOLCAR"/>
    <property type="match status" value="3"/>
</dbReference>
<accession>A0A383VRB9</accession>
<dbReference type="InterPro" id="IPR023395">
    <property type="entry name" value="MCP_dom_sf"/>
</dbReference>
<evidence type="ECO:0000256" key="8">
    <source>
        <dbReference type="ARBA" id="ARBA00022837"/>
    </source>
</evidence>
<dbReference type="PRINTS" id="PR00926">
    <property type="entry name" value="MITOCARRIER"/>
</dbReference>
<evidence type="ECO:0000256" key="4">
    <source>
        <dbReference type="ARBA" id="ARBA00022692"/>
    </source>
</evidence>
<dbReference type="AlphaFoldDB" id="A0A383VRB9"/>
<evidence type="ECO:0000256" key="10">
    <source>
        <dbReference type="ARBA" id="ARBA00023128"/>
    </source>
</evidence>
<dbReference type="InterPro" id="IPR018108">
    <property type="entry name" value="MCP_transmembrane"/>
</dbReference>
<dbReference type="PANTHER" id="PTHR24089">
    <property type="entry name" value="SOLUTE CARRIER FAMILY 25"/>
    <property type="match status" value="1"/>
</dbReference>
<comment type="subcellular location">
    <subcellularLocation>
        <location evidence="1">Mitochondrion inner membrane</location>
        <topology evidence="1">Multi-pass membrane protein</topology>
    </subcellularLocation>
</comment>
<evidence type="ECO:0000313" key="16">
    <source>
        <dbReference type="Proteomes" id="UP000256970"/>
    </source>
</evidence>
<evidence type="ECO:0000256" key="14">
    <source>
        <dbReference type="SAM" id="MobiDB-lite"/>
    </source>
</evidence>
<keyword evidence="6" id="KW-0677">Repeat</keyword>
<evidence type="ECO:0000256" key="9">
    <source>
        <dbReference type="ARBA" id="ARBA00022989"/>
    </source>
</evidence>
<evidence type="ECO:0000313" key="15">
    <source>
        <dbReference type="EMBL" id="SZX68065.1"/>
    </source>
</evidence>
<dbReference type="STRING" id="3088.A0A383VRB9"/>
<evidence type="ECO:0000256" key="11">
    <source>
        <dbReference type="ARBA" id="ARBA00023136"/>
    </source>
</evidence>
<dbReference type="SUPFAM" id="SSF103506">
    <property type="entry name" value="Mitochondrial carrier"/>
    <property type="match status" value="1"/>
</dbReference>
<organism evidence="15 16">
    <name type="scientific">Tetradesmus obliquus</name>
    <name type="common">Green alga</name>
    <name type="synonym">Acutodesmus obliquus</name>
    <dbReference type="NCBI Taxonomy" id="3088"/>
    <lineage>
        <taxon>Eukaryota</taxon>
        <taxon>Viridiplantae</taxon>
        <taxon>Chlorophyta</taxon>
        <taxon>core chlorophytes</taxon>
        <taxon>Chlorophyceae</taxon>
        <taxon>CS clade</taxon>
        <taxon>Sphaeropleales</taxon>
        <taxon>Scenedesmaceae</taxon>
        <taxon>Tetradesmus</taxon>
    </lineage>
</organism>
<feature type="repeat" description="Solcar" evidence="12">
    <location>
        <begin position="37"/>
        <end position="121"/>
    </location>
</feature>
<evidence type="ECO:0000256" key="1">
    <source>
        <dbReference type="ARBA" id="ARBA00004448"/>
    </source>
</evidence>
<evidence type="ECO:0000256" key="12">
    <source>
        <dbReference type="PROSITE-ProRule" id="PRU00282"/>
    </source>
</evidence>
<keyword evidence="3 13" id="KW-0813">Transport</keyword>
<keyword evidence="10" id="KW-0496">Mitochondrion</keyword>
<evidence type="ECO:0000256" key="6">
    <source>
        <dbReference type="ARBA" id="ARBA00022737"/>
    </source>
</evidence>
<dbReference type="EMBL" id="FNXT01000835">
    <property type="protein sequence ID" value="SZX68065.1"/>
    <property type="molecule type" value="Genomic_DNA"/>
</dbReference>
<dbReference type="Pfam" id="PF00153">
    <property type="entry name" value="Mito_carr"/>
    <property type="match status" value="3"/>
</dbReference>
<sequence>MAQTSTTYSIAIAQHQHQQHRQQQQQQQQGHETDDPFRIPKFFFAGGLAGALSRTATAPVDRLKMLLQVQEGKMMSLREGMRVMAAEGSVRSFFRGNGTNVLKIAPETSIKLALNDHMRHSLQGDGAEITPWQRMVCGGVSGAVGQGLVYPLDTVRTRLAVCHSNEYAGIWATAARLWQKEGLTAFYRGLVPSMCGILPYAGVDICLFELLKDGLLQRYDGEPPHIAIVGTGMASSSVAQLVSYPLALVRTRLQAQGVGGRPIKYSGMADVFRQTMAKEGPLGFYKGLLPNLIKLAPAAGISWYVFEETKMLMGVDPRS</sequence>
<name>A0A383VRB9_TETOB</name>
<dbReference type="GO" id="GO:0046872">
    <property type="term" value="F:metal ion binding"/>
    <property type="evidence" value="ECO:0007669"/>
    <property type="project" value="UniProtKB-KW"/>
</dbReference>
<evidence type="ECO:0000256" key="13">
    <source>
        <dbReference type="RuleBase" id="RU000488"/>
    </source>
</evidence>
<dbReference type="GO" id="GO:0055085">
    <property type="term" value="P:transmembrane transport"/>
    <property type="evidence" value="ECO:0007669"/>
    <property type="project" value="InterPro"/>
</dbReference>
<keyword evidence="11 12" id="KW-0472">Membrane</keyword>
<keyword evidence="8" id="KW-0106">Calcium</keyword>
<keyword evidence="16" id="KW-1185">Reference proteome</keyword>
<evidence type="ECO:0000256" key="2">
    <source>
        <dbReference type="ARBA" id="ARBA00006375"/>
    </source>
</evidence>
<proteinExistence type="inferred from homology"/>
<feature type="region of interest" description="Disordered" evidence="14">
    <location>
        <begin position="13"/>
        <end position="36"/>
    </location>
</feature>
<reference evidence="15 16" key="1">
    <citation type="submission" date="2016-10" db="EMBL/GenBank/DDBJ databases">
        <authorList>
            <person name="Cai Z."/>
        </authorList>
    </citation>
    <scope>NUCLEOTIDE SEQUENCE [LARGE SCALE GENOMIC DNA]</scope>
</reference>
<dbReference type="Proteomes" id="UP000256970">
    <property type="component" value="Unassembled WGS sequence"/>
</dbReference>
<evidence type="ECO:0000256" key="7">
    <source>
        <dbReference type="ARBA" id="ARBA00022792"/>
    </source>
</evidence>
<comment type="similarity">
    <text evidence="2 13">Belongs to the mitochondrial carrier (TC 2.A.29) family.</text>
</comment>
<keyword evidence="4 12" id="KW-0812">Transmembrane</keyword>
<keyword evidence="9" id="KW-1133">Transmembrane helix</keyword>
<keyword evidence="7" id="KW-0999">Mitochondrion inner membrane</keyword>
<protein>
    <submittedName>
        <fullName evidence="15">Uncharacterized protein</fullName>
    </submittedName>
</protein>
<feature type="repeat" description="Solcar" evidence="12">
    <location>
        <begin position="223"/>
        <end position="312"/>
    </location>
</feature>
<dbReference type="InterPro" id="IPR002067">
    <property type="entry name" value="MCP"/>
</dbReference>
<gene>
    <name evidence="15" type="ORF">BQ4739_LOCUS8387</name>
</gene>
<dbReference type="FunFam" id="1.50.40.10:FF:000016">
    <property type="entry name" value="Solute carrier family 25 member 23"/>
    <property type="match status" value="1"/>
</dbReference>
<evidence type="ECO:0000256" key="5">
    <source>
        <dbReference type="ARBA" id="ARBA00022723"/>
    </source>
</evidence>
<dbReference type="Gene3D" id="1.50.40.10">
    <property type="entry name" value="Mitochondrial carrier domain"/>
    <property type="match status" value="1"/>
</dbReference>